<keyword evidence="3" id="KW-1185">Reference proteome</keyword>
<evidence type="ECO:0000313" key="3">
    <source>
        <dbReference type="Proteomes" id="UP000535838"/>
    </source>
</evidence>
<dbReference type="RefSeq" id="WP_185120186.1">
    <property type="nucleotide sequence ID" value="NZ_JACJVQ010000008.1"/>
</dbReference>
<dbReference type="PANTHER" id="PTHR12110:SF21">
    <property type="entry name" value="XYLOSE ISOMERASE-LIKE TIM BARREL DOMAIN-CONTAINING PROTEIN"/>
    <property type="match status" value="1"/>
</dbReference>
<dbReference type="Gene3D" id="3.20.20.150">
    <property type="entry name" value="Divalent-metal-dependent TIM barrel enzymes"/>
    <property type="match status" value="1"/>
</dbReference>
<name>A0A841SWG6_9BACL</name>
<proteinExistence type="predicted"/>
<dbReference type="AlphaFoldDB" id="A0A841SWG6"/>
<dbReference type="Pfam" id="PF01261">
    <property type="entry name" value="AP_endonuc_2"/>
    <property type="match status" value="1"/>
</dbReference>
<dbReference type="EMBL" id="JACJVQ010000008">
    <property type="protein sequence ID" value="MBB6634966.1"/>
    <property type="molecule type" value="Genomic_DNA"/>
</dbReference>
<protein>
    <submittedName>
        <fullName evidence="2">Sugar phosphate isomerase/epimerase</fullName>
    </submittedName>
</protein>
<dbReference type="InterPro" id="IPR036237">
    <property type="entry name" value="Xyl_isomerase-like_sf"/>
</dbReference>
<dbReference type="InterPro" id="IPR050312">
    <property type="entry name" value="IolE/XylAMocC-like"/>
</dbReference>
<feature type="domain" description="Xylose isomerase-like TIM barrel" evidence="1">
    <location>
        <begin position="23"/>
        <end position="268"/>
    </location>
</feature>
<dbReference type="GO" id="GO:0016853">
    <property type="term" value="F:isomerase activity"/>
    <property type="evidence" value="ECO:0007669"/>
    <property type="project" value="UniProtKB-KW"/>
</dbReference>
<evidence type="ECO:0000313" key="2">
    <source>
        <dbReference type="EMBL" id="MBB6634966.1"/>
    </source>
</evidence>
<organism evidence="2 3">
    <name type="scientific">Cohnella thailandensis</name>
    <dbReference type="NCBI Taxonomy" id="557557"/>
    <lineage>
        <taxon>Bacteria</taxon>
        <taxon>Bacillati</taxon>
        <taxon>Bacillota</taxon>
        <taxon>Bacilli</taxon>
        <taxon>Bacillales</taxon>
        <taxon>Paenibacillaceae</taxon>
        <taxon>Cohnella</taxon>
    </lineage>
</organism>
<gene>
    <name evidence="2" type="ORF">H7B67_12665</name>
</gene>
<keyword evidence="2" id="KW-0413">Isomerase</keyword>
<reference evidence="2 3" key="1">
    <citation type="submission" date="2020-08" db="EMBL/GenBank/DDBJ databases">
        <title>Cohnella phylogeny.</title>
        <authorList>
            <person name="Dunlap C."/>
        </authorList>
    </citation>
    <scope>NUCLEOTIDE SEQUENCE [LARGE SCALE GENOMIC DNA]</scope>
    <source>
        <strain evidence="2 3">DSM 25241</strain>
    </source>
</reference>
<dbReference type="InterPro" id="IPR013022">
    <property type="entry name" value="Xyl_isomerase-like_TIM-brl"/>
</dbReference>
<dbReference type="SUPFAM" id="SSF51658">
    <property type="entry name" value="Xylose isomerase-like"/>
    <property type="match status" value="1"/>
</dbReference>
<comment type="caution">
    <text evidence="2">The sequence shown here is derived from an EMBL/GenBank/DDBJ whole genome shotgun (WGS) entry which is preliminary data.</text>
</comment>
<evidence type="ECO:0000259" key="1">
    <source>
        <dbReference type="Pfam" id="PF01261"/>
    </source>
</evidence>
<dbReference type="Proteomes" id="UP000535838">
    <property type="component" value="Unassembled WGS sequence"/>
</dbReference>
<dbReference type="PANTHER" id="PTHR12110">
    <property type="entry name" value="HYDROXYPYRUVATE ISOMERASE"/>
    <property type="match status" value="1"/>
</dbReference>
<sequence length="277" mass="31276">MRLGTSLFRSYDDPASWASDMKRLGFRASVCPIGKDADDALIEAYRRESERHDVLIGEVGAWSNPISPDDAVRKAALEHCKERLALAERVGARCCVNIAGSRGEQWDGPHPDNFSDDTFALVVDTVREIIDAVKPRQTFYTLETMPWVFPDSADCYMKLIRAIDRSAFAVHLDPVNMISSPRVFYRNGDMIRDFFSKLGPYIKNCHAKDIKLAGRLTVHLDEAIPGQGALDYRTFLTELHKLDPDTPLIIEHLTKEEEYMQGASFIRRTAESLTIPL</sequence>
<accession>A0A841SWG6</accession>